<comment type="caution">
    <text evidence="2">The sequence shown here is derived from an EMBL/GenBank/DDBJ whole genome shotgun (WGS) entry which is preliminary data.</text>
</comment>
<sequence>MLDLPSRDELPDTEPVLDTSGEIDYQATYKKLQKRFELISKASAALFDLENASRQTMAYYKRRNDAILDYLDTVEERKQATLDKDRLDALVGQCPRIADTVLPIADLDNPDSKIHKKHYENLYMTEQISDLVNDDASPLEVDPTSAQWWCQTHNRADLVSPQFRLADVPSEGIQEGYVGSGLEMNWSELDKPKKVVKKRPEKKKKAEKPAPAEVATS</sequence>
<gene>
    <name evidence="2" type="ORF">DIURU_005814</name>
</gene>
<dbReference type="Proteomes" id="UP000449547">
    <property type="component" value="Unassembled WGS sequence"/>
</dbReference>
<organism evidence="2 3">
    <name type="scientific">Diutina rugosa</name>
    <name type="common">Yeast</name>
    <name type="synonym">Candida rugosa</name>
    <dbReference type="NCBI Taxonomy" id="5481"/>
    <lineage>
        <taxon>Eukaryota</taxon>
        <taxon>Fungi</taxon>
        <taxon>Dikarya</taxon>
        <taxon>Ascomycota</taxon>
        <taxon>Saccharomycotina</taxon>
        <taxon>Pichiomycetes</taxon>
        <taxon>Debaryomycetaceae</taxon>
        <taxon>Diutina</taxon>
    </lineage>
</organism>
<dbReference type="AlphaFoldDB" id="A0A642UC03"/>
<reference evidence="2 3" key="1">
    <citation type="submission" date="2019-07" db="EMBL/GenBank/DDBJ databases">
        <title>Genome assembly of two rare yeast pathogens: Diutina rugosa and Trichomonascus ciferrii.</title>
        <authorList>
            <person name="Mixao V."/>
            <person name="Saus E."/>
            <person name="Hansen A."/>
            <person name="Lass-Flor C."/>
            <person name="Gabaldon T."/>
        </authorList>
    </citation>
    <scope>NUCLEOTIDE SEQUENCE [LARGE SCALE GENOMIC DNA]</scope>
    <source>
        <strain evidence="2 3">CBS 613</strain>
    </source>
</reference>
<evidence type="ECO:0000313" key="3">
    <source>
        <dbReference type="Proteomes" id="UP000449547"/>
    </source>
</evidence>
<protein>
    <submittedName>
        <fullName evidence="2">Uncharacterized protein</fullName>
    </submittedName>
</protein>
<dbReference type="OMA" id="SIENWCH"/>
<dbReference type="OrthoDB" id="4024787at2759"/>
<name>A0A642UC03_DIURU</name>
<evidence type="ECO:0000313" key="2">
    <source>
        <dbReference type="EMBL" id="KAA8896442.1"/>
    </source>
</evidence>
<proteinExistence type="predicted"/>
<dbReference type="VEuPathDB" id="FungiDB:DIURU_005814"/>
<evidence type="ECO:0000256" key="1">
    <source>
        <dbReference type="SAM" id="MobiDB-lite"/>
    </source>
</evidence>
<accession>A0A642UC03</accession>
<feature type="compositionally biased region" description="Basic residues" evidence="1">
    <location>
        <begin position="194"/>
        <end position="206"/>
    </location>
</feature>
<dbReference type="EMBL" id="SWFT01000165">
    <property type="protein sequence ID" value="KAA8896442.1"/>
    <property type="molecule type" value="Genomic_DNA"/>
</dbReference>
<dbReference type="RefSeq" id="XP_034009421.1">
    <property type="nucleotide sequence ID" value="XM_034158838.1"/>
</dbReference>
<dbReference type="GeneID" id="54784465"/>
<feature type="region of interest" description="Disordered" evidence="1">
    <location>
        <begin position="189"/>
        <end position="217"/>
    </location>
</feature>
<keyword evidence="3" id="KW-1185">Reference proteome</keyword>